<protein>
    <submittedName>
        <fullName evidence="2">Uncharacterized protein LOC118348622</fullName>
    </submittedName>
</protein>
<evidence type="ECO:0000313" key="2">
    <source>
        <dbReference type="RefSeq" id="XP_035546569.1"/>
    </source>
</evidence>
<dbReference type="GeneID" id="118348622"/>
<dbReference type="RefSeq" id="XP_035546569.1">
    <property type="nucleotide sequence ID" value="XM_035690676.1"/>
</dbReference>
<keyword evidence="1" id="KW-1185">Reference proteome</keyword>
<dbReference type="InParanoid" id="A0A6P9EGG8"/>
<dbReference type="KEGG" id="jre:118348622"/>
<organism evidence="1 2">
    <name type="scientific">Juglans regia</name>
    <name type="common">English walnut</name>
    <dbReference type="NCBI Taxonomy" id="51240"/>
    <lineage>
        <taxon>Eukaryota</taxon>
        <taxon>Viridiplantae</taxon>
        <taxon>Streptophyta</taxon>
        <taxon>Embryophyta</taxon>
        <taxon>Tracheophyta</taxon>
        <taxon>Spermatophyta</taxon>
        <taxon>Magnoliopsida</taxon>
        <taxon>eudicotyledons</taxon>
        <taxon>Gunneridae</taxon>
        <taxon>Pentapetalae</taxon>
        <taxon>rosids</taxon>
        <taxon>fabids</taxon>
        <taxon>Fagales</taxon>
        <taxon>Juglandaceae</taxon>
        <taxon>Juglans</taxon>
    </lineage>
</organism>
<proteinExistence type="predicted"/>
<reference evidence="2" key="1">
    <citation type="submission" date="2025-08" db="UniProtKB">
        <authorList>
            <consortium name="RefSeq"/>
        </authorList>
    </citation>
    <scope>IDENTIFICATION</scope>
    <source>
        <tissue evidence="2">Leaves</tissue>
    </source>
</reference>
<name>A0A6P9EGG8_JUGRE</name>
<accession>A0A6P9EGG8</accession>
<evidence type="ECO:0000313" key="1">
    <source>
        <dbReference type="Proteomes" id="UP000235220"/>
    </source>
</evidence>
<dbReference type="Proteomes" id="UP000235220">
    <property type="component" value="Chromosome 6"/>
</dbReference>
<dbReference type="AlphaFoldDB" id="A0A6P9EGG8"/>
<dbReference type="Gene3D" id="1.10.340.70">
    <property type="match status" value="1"/>
</dbReference>
<dbReference type="OrthoDB" id="1938712at2759"/>
<gene>
    <name evidence="2" type="primary">LOC118348622</name>
</gene>
<sequence>MCDQYHPGKANLVAGALSRKSQQVDEAESSDLDSLLCGMRRILIEIDFEELKTLQRRDPKLLAIRKKVRKSKGPLHYSLDKDGILRFRDRRVISQDSEFNERILAEAHAAPYSVHLGSTKMYQDLKRNFW</sequence>